<reference evidence="2" key="1">
    <citation type="journal article" date="2020" name="Stud. Mycol.">
        <title>101 Dothideomycetes genomes: a test case for predicting lifestyles and emergence of pathogens.</title>
        <authorList>
            <person name="Haridas S."/>
            <person name="Albert R."/>
            <person name="Binder M."/>
            <person name="Bloem J."/>
            <person name="Labutti K."/>
            <person name="Salamov A."/>
            <person name="Andreopoulos B."/>
            <person name="Baker S."/>
            <person name="Barry K."/>
            <person name="Bills G."/>
            <person name="Bluhm B."/>
            <person name="Cannon C."/>
            <person name="Castanera R."/>
            <person name="Culley D."/>
            <person name="Daum C."/>
            <person name="Ezra D."/>
            <person name="Gonzalez J."/>
            <person name="Henrissat B."/>
            <person name="Kuo A."/>
            <person name="Liang C."/>
            <person name="Lipzen A."/>
            <person name="Lutzoni F."/>
            <person name="Magnuson J."/>
            <person name="Mondo S."/>
            <person name="Nolan M."/>
            <person name="Ohm R."/>
            <person name="Pangilinan J."/>
            <person name="Park H.-J."/>
            <person name="Ramirez L."/>
            <person name="Alfaro M."/>
            <person name="Sun H."/>
            <person name="Tritt A."/>
            <person name="Yoshinaga Y."/>
            <person name="Zwiers L.-H."/>
            <person name="Turgeon B."/>
            <person name="Goodwin S."/>
            <person name="Spatafora J."/>
            <person name="Crous P."/>
            <person name="Grigoriev I."/>
        </authorList>
    </citation>
    <scope>NUCLEOTIDE SEQUENCE</scope>
    <source>
        <strain evidence="2">CBS 473.64</strain>
    </source>
</reference>
<sequence length="229" mass="24881">MMVLSFLLLVVQALAAPADGATKLSIRDISSPDLPTALPSTLPSDTAAYTSLDIPIATNIPSISPNSPVADEGKWKYDLTYTEECQIHDDGSIFWVALVGYNVFWRPDGQPLTSGNHYYSMNNFTAILNLGQFSLWLGGQREDKPGVAHLYSTWGNGCPWEFGDGDTNDDNCGGCKLSSVTTQQPPSGSMKCPPYNFRIRTFACWIWANWGPAGTNATSLDDSTDVTLV</sequence>
<name>A0A6A6RIA7_9PLEO</name>
<keyword evidence="3" id="KW-1185">Reference proteome</keyword>
<accession>A0A6A6RIA7</accession>
<evidence type="ECO:0000313" key="3">
    <source>
        <dbReference type="Proteomes" id="UP000799753"/>
    </source>
</evidence>
<keyword evidence="1" id="KW-0732">Signal</keyword>
<gene>
    <name evidence="2" type="ORF">P280DRAFT_553947</name>
</gene>
<dbReference type="EMBL" id="MU006809">
    <property type="protein sequence ID" value="KAF2635259.1"/>
    <property type="molecule type" value="Genomic_DNA"/>
</dbReference>
<protein>
    <submittedName>
        <fullName evidence="2">Uncharacterized protein</fullName>
    </submittedName>
</protein>
<evidence type="ECO:0000313" key="2">
    <source>
        <dbReference type="EMBL" id="KAF2635259.1"/>
    </source>
</evidence>
<proteinExistence type="predicted"/>
<evidence type="ECO:0000256" key="1">
    <source>
        <dbReference type="SAM" id="SignalP"/>
    </source>
</evidence>
<dbReference type="Proteomes" id="UP000799753">
    <property type="component" value="Unassembled WGS sequence"/>
</dbReference>
<feature type="chain" id="PRO_5025450863" evidence="1">
    <location>
        <begin position="16"/>
        <end position="229"/>
    </location>
</feature>
<feature type="signal peptide" evidence="1">
    <location>
        <begin position="1"/>
        <end position="15"/>
    </location>
</feature>
<dbReference type="AlphaFoldDB" id="A0A6A6RIA7"/>
<organism evidence="2 3">
    <name type="scientific">Massarina eburnea CBS 473.64</name>
    <dbReference type="NCBI Taxonomy" id="1395130"/>
    <lineage>
        <taxon>Eukaryota</taxon>
        <taxon>Fungi</taxon>
        <taxon>Dikarya</taxon>
        <taxon>Ascomycota</taxon>
        <taxon>Pezizomycotina</taxon>
        <taxon>Dothideomycetes</taxon>
        <taxon>Pleosporomycetidae</taxon>
        <taxon>Pleosporales</taxon>
        <taxon>Massarineae</taxon>
        <taxon>Massarinaceae</taxon>
        <taxon>Massarina</taxon>
    </lineage>
</organism>